<sequence>MVNHRLRRISCPMLFSRINFELIVASWLPHSIKVSTLQYDDVLERNAHLVHLVKYIRLTQRDPLPRIKTRHQLIINILAKYPHLEELDIDITCSLYSIRQWSPEIPVVQAANRHPSPTLRVVYPKATVYGSQTEKIDPTLSLSRIVVRFWRCTPTYVPPGLRTWCFCYEMDGWHRTTYFGLQSISCQSKHAISDDEFANFLTRHPELKSVRFGLSSEYVLSSRLMALAAASPQECAISCSKIIRFDVRRNDWHPINISVIFKVITLPRMADIMLKLGRGLPHLRYLCLNFEDGVDSVASLDSEMLSGLIADSFPTLRRIVLSETLFARILRDRPTASIPSFCDSWCHGLAHSIRTLVRIELGLSNGERFRVEISWDTQGTLVTQRVEIHGNMSRSHYL</sequence>
<proteinExistence type="predicted"/>
<protein>
    <recommendedName>
        <fullName evidence="3">F-box domain-containing protein</fullName>
    </recommendedName>
</protein>
<dbReference type="Proteomes" id="UP001498398">
    <property type="component" value="Unassembled WGS sequence"/>
</dbReference>
<dbReference type="EMBL" id="JBANRG010000042">
    <property type="protein sequence ID" value="KAK7447022.1"/>
    <property type="molecule type" value="Genomic_DNA"/>
</dbReference>
<organism evidence="1 2">
    <name type="scientific">Marasmiellus scandens</name>
    <dbReference type="NCBI Taxonomy" id="2682957"/>
    <lineage>
        <taxon>Eukaryota</taxon>
        <taxon>Fungi</taxon>
        <taxon>Dikarya</taxon>
        <taxon>Basidiomycota</taxon>
        <taxon>Agaricomycotina</taxon>
        <taxon>Agaricomycetes</taxon>
        <taxon>Agaricomycetidae</taxon>
        <taxon>Agaricales</taxon>
        <taxon>Marasmiineae</taxon>
        <taxon>Omphalotaceae</taxon>
        <taxon>Marasmiellus</taxon>
    </lineage>
</organism>
<name>A0ABR1J172_9AGAR</name>
<accession>A0ABR1J172</accession>
<gene>
    <name evidence="1" type="ORF">VKT23_014235</name>
</gene>
<comment type="caution">
    <text evidence="1">The sequence shown here is derived from an EMBL/GenBank/DDBJ whole genome shotgun (WGS) entry which is preliminary data.</text>
</comment>
<keyword evidence="2" id="KW-1185">Reference proteome</keyword>
<evidence type="ECO:0000313" key="1">
    <source>
        <dbReference type="EMBL" id="KAK7447022.1"/>
    </source>
</evidence>
<evidence type="ECO:0000313" key="2">
    <source>
        <dbReference type="Proteomes" id="UP001498398"/>
    </source>
</evidence>
<evidence type="ECO:0008006" key="3">
    <source>
        <dbReference type="Google" id="ProtNLM"/>
    </source>
</evidence>
<reference evidence="1 2" key="1">
    <citation type="submission" date="2024-01" db="EMBL/GenBank/DDBJ databases">
        <title>A draft genome for the cacao thread blight pathogen Marasmiellus scandens.</title>
        <authorList>
            <person name="Baruah I.K."/>
            <person name="Leung J."/>
            <person name="Bukari Y."/>
            <person name="Amoako-Attah I."/>
            <person name="Meinhardt L.W."/>
            <person name="Bailey B.A."/>
            <person name="Cohen S.P."/>
        </authorList>
    </citation>
    <scope>NUCLEOTIDE SEQUENCE [LARGE SCALE GENOMIC DNA]</scope>
    <source>
        <strain evidence="1 2">GH-19</strain>
    </source>
</reference>